<dbReference type="Proteomes" id="UP001501866">
    <property type="component" value="Unassembled WGS sequence"/>
</dbReference>
<sequence>MGGEAVQRVVDEGVGVLVRDGAGVLEPALGQGRDEQLQGDARVDVRADVPGLLGGAQPVDVQLERWFEQLGDESAAEFLVDDAFGGQGAGGGLEGGVAQFVDRGAQHLLEVGGEVAGVRDGVRQVSGGARGLLAQVEEGLQEHVRLRSPPPVDRLLADAGAGGDALDGRPRVADLDHQCEGGVIDGAPGALAAAGGVRCGLVRGRGVGHGTNLSG</sequence>
<evidence type="ECO:0000313" key="2">
    <source>
        <dbReference type="Proteomes" id="UP001501866"/>
    </source>
</evidence>
<proteinExistence type="predicted"/>
<gene>
    <name evidence="1" type="ORF">GCM10010451_44960</name>
</gene>
<organism evidence="1 2">
    <name type="scientific">Streptomyces virens</name>
    <dbReference type="NCBI Taxonomy" id="285572"/>
    <lineage>
        <taxon>Bacteria</taxon>
        <taxon>Bacillati</taxon>
        <taxon>Actinomycetota</taxon>
        <taxon>Actinomycetes</taxon>
        <taxon>Kitasatosporales</taxon>
        <taxon>Streptomycetaceae</taxon>
        <taxon>Streptomyces</taxon>
    </lineage>
</organism>
<reference evidence="2" key="1">
    <citation type="journal article" date="2019" name="Int. J. Syst. Evol. Microbiol.">
        <title>The Global Catalogue of Microorganisms (GCM) 10K type strain sequencing project: providing services to taxonomists for standard genome sequencing and annotation.</title>
        <authorList>
            <consortium name="The Broad Institute Genomics Platform"/>
            <consortium name="The Broad Institute Genome Sequencing Center for Infectious Disease"/>
            <person name="Wu L."/>
            <person name="Ma J."/>
        </authorList>
    </citation>
    <scope>NUCLEOTIDE SEQUENCE [LARGE SCALE GENOMIC DNA]</scope>
    <source>
        <strain evidence="2">JCM 9095</strain>
    </source>
</reference>
<evidence type="ECO:0000313" key="1">
    <source>
        <dbReference type="EMBL" id="GAA3190256.1"/>
    </source>
</evidence>
<comment type="caution">
    <text evidence="1">The sequence shown here is derived from an EMBL/GenBank/DDBJ whole genome shotgun (WGS) entry which is preliminary data.</text>
</comment>
<protein>
    <submittedName>
        <fullName evidence="1">Uncharacterized protein</fullName>
    </submittedName>
</protein>
<keyword evidence="2" id="KW-1185">Reference proteome</keyword>
<name>A0ABP6PTR2_9ACTN</name>
<dbReference type="EMBL" id="BAAAUH010000037">
    <property type="protein sequence ID" value="GAA3190256.1"/>
    <property type="molecule type" value="Genomic_DNA"/>
</dbReference>
<accession>A0ABP6PTR2</accession>